<accession>A0A2M8LEH0</accession>
<dbReference type="GO" id="GO:0006412">
    <property type="term" value="P:translation"/>
    <property type="evidence" value="ECO:0007669"/>
    <property type="project" value="UniProtKB-UniRule"/>
</dbReference>
<dbReference type="InterPro" id="IPR036935">
    <property type="entry name" value="Ribosomal_bL9_N_sf"/>
</dbReference>
<dbReference type="GO" id="GO:1990904">
    <property type="term" value="C:ribonucleoprotein complex"/>
    <property type="evidence" value="ECO:0007669"/>
    <property type="project" value="UniProtKB-KW"/>
</dbReference>
<dbReference type="AlphaFoldDB" id="A0A2M8LEH0"/>
<dbReference type="InterPro" id="IPR020069">
    <property type="entry name" value="Ribosomal_bL9_C"/>
</dbReference>
<dbReference type="Gene3D" id="3.10.430.100">
    <property type="entry name" value="Ribosomal protein L9, C-terminal domain"/>
    <property type="match status" value="1"/>
</dbReference>
<comment type="function">
    <text evidence="7">Binds to the 23S rRNA.</text>
</comment>
<proteinExistence type="inferred from homology"/>
<dbReference type="GO" id="GO:0003735">
    <property type="term" value="F:structural constituent of ribosome"/>
    <property type="evidence" value="ECO:0007669"/>
    <property type="project" value="InterPro"/>
</dbReference>
<dbReference type="NCBIfam" id="TIGR00158">
    <property type="entry name" value="L9"/>
    <property type="match status" value="1"/>
</dbReference>
<dbReference type="GO" id="GO:0019843">
    <property type="term" value="F:rRNA binding"/>
    <property type="evidence" value="ECO:0007669"/>
    <property type="project" value="UniProtKB-UniRule"/>
</dbReference>
<evidence type="ECO:0000313" key="9">
    <source>
        <dbReference type="EMBL" id="PJE75840.1"/>
    </source>
</evidence>
<dbReference type="PROSITE" id="PS00651">
    <property type="entry name" value="RIBOSOMAL_L9"/>
    <property type="match status" value="1"/>
</dbReference>
<dbReference type="InterPro" id="IPR009027">
    <property type="entry name" value="Ribosomal_bL9/RNase_H1_N"/>
</dbReference>
<dbReference type="EMBL" id="PFET01000009">
    <property type="protein sequence ID" value="PJE75840.1"/>
    <property type="molecule type" value="Genomic_DNA"/>
</dbReference>
<gene>
    <name evidence="7 9" type="primary">rplI</name>
    <name evidence="9" type="ORF">COV04_02755</name>
</gene>
<dbReference type="Pfam" id="PF01281">
    <property type="entry name" value="Ribosomal_L9_N"/>
    <property type="match status" value="1"/>
</dbReference>
<evidence type="ECO:0000256" key="7">
    <source>
        <dbReference type="HAMAP-Rule" id="MF_00503"/>
    </source>
</evidence>
<name>A0A2M8LEH0_9BACT</name>
<keyword evidence="4 7" id="KW-0689">Ribosomal protein</keyword>
<protein>
    <recommendedName>
        <fullName evidence="6 7">Large ribosomal subunit protein bL9</fullName>
    </recommendedName>
</protein>
<sequence length="150" mass="16519">MRVILKKNVPSLGVAGSIREVREGYARNYLVANGLAEPASTERVKVLKTGMAQQERGRVMKQQKMASVLERISGKAFSLKKKSNDQGTLFSAVHPQEIVALLVGKKFFISEADIKLAEPIKTIGKHPIVISVPKVGEVTIYLSVQEQTYL</sequence>
<feature type="domain" description="Ribosomal protein L9" evidence="8">
    <location>
        <begin position="13"/>
        <end position="40"/>
    </location>
</feature>
<dbReference type="InterPro" id="IPR036791">
    <property type="entry name" value="Ribosomal_bL9_C_sf"/>
</dbReference>
<keyword evidence="3 7" id="KW-0694">RNA-binding</keyword>
<keyword evidence="5 7" id="KW-0687">Ribonucleoprotein</keyword>
<evidence type="ECO:0000256" key="3">
    <source>
        <dbReference type="ARBA" id="ARBA00022884"/>
    </source>
</evidence>
<comment type="similarity">
    <text evidence="1 7">Belongs to the bacterial ribosomal protein bL9 family.</text>
</comment>
<dbReference type="HAMAP" id="MF_00503">
    <property type="entry name" value="Ribosomal_bL9"/>
    <property type="match status" value="1"/>
</dbReference>
<evidence type="ECO:0000259" key="8">
    <source>
        <dbReference type="PROSITE" id="PS00651"/>
    </source>
</evidence>
<dbReference type="PANTHER" id="PTHR21368">
    <property type="entry name" value="50S RIBOSOMAL PROTEIN L9"/>
    <property type="match status" value="1"/>
</dbReference>
<dbReference type="InterPro" id="IPR000244">
    <property type="entry name" value="Ribosomal_bL9"/>
</dbReference>
<dbReference type="Pfam" id="PF03948">
    <property type="entry name" value="Ribosomal_L9_C"/>
    <property type="match status" value="1"/>
</dbReference>
<keyword evidence="2 7" id="KW-0699">rRNA-binding</keyword>
<dbReference type="Gene3D" id="3.40.5.10">
    <property type="entry name" value="Ribosomal protein L9, N-terminal domain"/>
    <property type="match status" value="1"/>
</dbReference>
<reference evidence="9 10" key="1">
    <citation type="submission" date="2017-09" db="EMBL/GenBank/DDBJ databases">
        <title>Depth-based differentiation of microbial function through sediment-hosted aquifers and enrichment of novel symbionts in the deep terrestrial subsurface.</title>
        <authorList>
            <person name="Probst A.J."/>
            <person name="Ladd B."/>
            <person name="Jarett J.K."/>
            <person name="Geller-Mcgrath D.E."/>
            <person name="Sieber C.M."/>
            <person name="Emerson J.B."/>
            <person name="Anantharaman K."/>
            <person name="Thomas B.C."/>
            <person name="Malmstrom R."/>
            <person name="Stieglmeier M."/>
            <person name="Klingl A."/>
            <person name="Woyke T."/>
            <person name="Ryan C.M."/>
            <person name="Banfield J.F."/>
        </authorList>
    </citation>
    <scope>NUCLEOTIDE SEQUENCE [LARGE SCALE GENOMIC DNA]</scope>
    <source>
        <strain evidence="9">CG10_big_fil_rev_8_21_14_0_10_48_11</strain>
    </source>
</reference>
<dbReference type="SUPFAM" id="SSF55653">
    <property type="entry name" value="Ribosomal protein L9 C-domain"/>
    <property type="match status" value="1"/>
</dbReference>
<evidence type="ECO:0000256" key="4">
    <source>
        <dbReference type="ARBA" id="ARBA00022980"/>
    </source>
</evidence>
<evidence type="ECO:0000256" key="5">
    <source>
        <dbReference type="ARBA" id="ARBA00023274"/>
    </source>
</evidence>
<dbReference type="InterPro" id="IPR020594">
    <property type="entry name" value="Ribosomal_bL9_bac/chp"/>
</dbReference>
<evidence type="ECO:0000313" key="10">
    <source>
        <dbReference type="Proteomes" id="UP000231152"/>
    </source>
</evidence>
<evidence type="ECO:0000256" key="2">
    <source>
        <dbReference type="ARBA" id="ARBA00022730"/>
    </source>
</evidence>
<organism evidence="9 10">
    <name type="scientific">Candidatus Uhrbacteria bacterium CG10_big_fil_rev_8_21_14_0_10_48_11</name>
    <dbReference type="NCBI Taxonomy" id="1975037"/>
    <lineage>
        <taxon>Bacteria</taxon>
        <taxon>Candidatus Uhriibacteriota</taxon>
    </lineage>
</organism>
<dbReference type="GO" id="GO:0005840">
    <property type="term" value="C:ribosome"/>
    <property type="evidence" value="ECO:0007669"/>
    <property type="project" value="UniProtKB-KW"/>
</dbReference>
<dbReference type="Proteomes" id="UP000231152">
    <property type="component" value="Unassembled WGS sequence"/>
</dbReference>
<evidence type="ECO:0000256" key="6">
    <source>
        <dbReference type="ARBA" id="ARBA00035292"/>
    </source>
</evidence>
<dbReference type="InterPro" id="IPR020070">
    <property type="entry name" value="Ribosomal_bL9_N"/>
</dbReference>
<evidence type="ECO:0000256" key="1">
    <source>
        <dbReference type="ARBA" id="ARBA00010605"/>
    </source>
</evidence>
<comment type="caution">
    <text evidence="9">The sequence shown here is derived from an EMBL/GenBank/DDBJ whole genome shotgun (WGS) entry which is preliminary data.</text>
</comment>
<dbReference type="SUPFAM" id="SSF55658">
    <property type="entry name" value="L9 N-domain-like"/>
    <property type="match status" value="1"/>
</dbReference>